<reference evidence="1" key="2">
    <citation type="submission" date="2023-05" db="EMBL/GenBank/DDBJ databases">
        <authorList>
            <person name="Fouks B."/>
        </authorList>
    </citation>
    <scope>NUCLEOTIDE SEQUENCE</scope>
    <source>
        <strain evidence="1">Stay&amp;Tobe</strain>
        <tissue evidence="1">Testes</tissue>
    </source>
</reference>
<dbReference type="AlphaFoldDB" id="A0AAD8AH61"/>
<organism evidence="1 2">
    <name type="scientific">Diploptera punctata</name>
    <name type="common">Pacific beetle cockroach</name>
    <dbReference type="NCBI Taxonomy" id="6984"/>
    <lineage>
        <taxon>Eukaryota</taxon>
        <taxon>Metazoa</taxon>
        <taxon>Ecdysozoa</taxon>
        <taxon>Arthropoda</taxon>
        <taxon>Hexapoda</taxon>
        <taxon>Insecta</taxon>
        <taxon>Pterygota</taxon>
        <taxon>Neoptera</taxon>
        <taxon>Polyneoptera</taxon>
        <taxon>Dictyoptera</taxon>
        <taxon>Blattodea</taxon>
        <taxon>Blaberoidea</taxon>
        <taxon>Blaberidae</taxon>
        <taxon>Diplopterinae</taxon>
        <taxon>Diploptera</taxon>
    </lineage>
</organism>
<dbReference type="EMBL" id="JASPKZ010000835">
    <property type="protein sequence ID" value="KAJ9599088.1"/>
    <property type="molecule type" value="Genomic_DNA"/>
</dbReference>
<proteinExistence type="predicted"/>
<feature type="non-terminal residue" evidence="1">
    <location>
        <position position="1"/>
    </location>
</feature>
<name>A0AAD8AH61_DIPPU</name>
<accession>A0AAD8AH61</accession>
<comment type="caution">
    <text evidence="1">The sequence shown here is derived from an EMBL/GenBank/DDBJ whole genome shotgun (WGS) entry which is preliminary data.</text>
</comment>
<gene>
    <name evidence="1" type="ORF">L9F63_010425</name>
</gene>
<protein>
    <submittedName>
        <fullName evidence="1">Uncharacterized protein</fullName>
    </submittedName>
</protein>
<reference evidence="1" key="1">
    <citation type="journal article" date="2023" name="IScience">
        <title>Live-bearing cockroach genome reveals convergent evolutionary mechanisms linked to viviparity in insects and beyond.</title>
        <authorList>
            <person name="Fouks B."/>
            <person name="Harrison M.C."/>
            <person name="Mikhailova A.A."/>
            <person name="Marchal E."/>
            <person name="English S."/>
            <person name="Carruthers M."/>
            <person name="Jennings E.C."/>
            <person name="Chiamaka E.L."/>
            <person name="Frigard R.A."/>
            <person name="Pippel M."/>
            <person name="Attardo G.M."/>
            <person name="Benoit J.B."/>
            <person name="Bornberg-Bauer E."/>
            <person name="Tobe S.S."/>
        </authorList>
    </citation>
    <scope>NUCLEOTIDE SEQUENCE</scope>
    <source>
        <strain evidence="1">Stay&amp;Tobe</strain>
    </source>
</reference>
<feature type="non-terminal residue" evidence="1">
    <location>
        <position position="54"/>
    </location>
</feature>
<sequence>ISSSPESSLYKIFTNSSSSDESCFKKLHKSLSGFYALRGPHLGDMWMATTRCPS</sequence>
<evidence type="ECO:0000313" key="2">
    <source>
        <dbReference type="Proteomes" id="UP001233999"/>
    </source>
</evidence>
<evidence type="ECO:0000313" key="1">
    <source>
        <dbReference type="EMBL" id="KAJ9599088.1"/>
    </source>
</evidence>
<dbReference type="Proteomes" id="UP001233999">
    <property type="component" value="Unassembled WGS sequence"/>
</dbReference>
<keyword evidence="2" id="KW-1185">Reference proteome</keyword>